<dbReference type="GO" id="GO:0016747">
    <property type="term" value="F:acyltransferase activity, transferring groups other than amino-acyl groups"/>
    <property type="evidence" value="ECO:0007669"/>
    <property type="project" value="InterPro"/>
</dbReference>
<gene>
    <name evidence="2" type="ORF">FRZ67_10475</name>
</gene>
<dbReference type="Pfam" id="PF00583">
    <property type="entry name" value="Acetyltransf_1"/>
    <property type="match status" value="1"/>
</dbReference>
<dbReference type="InterPro" id="IPR000182">
    <property type="entry name" value="GNAT_dom"/>
</dbReference>
<accession>A0A5B8V978</accession>
<name>A0A5B8V978_9BACT</name>
<feature type="domain" description="N-acetyltransferase" evidence="1">
    <location>
        <begin position="46"/>
        <end position="179"/>
    </location>
</feature>
<dbReference type="Gene3D" id="3.40.630.30">
    <property type="match status" value="1"/>
</dbReference>
<dbReference type="Proteomes" id="UP000321533">
    <property type="component" value="Chromosome"/>
</dbReference>
<dbReference type="SUPFAM" id="SSF55729">
    <property type="entry name" value="Acyl-CoA N-acyltransferases (Nat)"/>
    <property type="match status" value="1"/>
</dbReference>
<dbReference type="EMBL" id="CP042435">
    <property type="protein sequence ID" value="QEC67695.1"/>
    <property type="molecule type" value="Genomic_DNA"/>
</dbReference>
<dbReference type="InterPro" id="IPR016181">
    <property type="entry name" value="Acyl_CoA_acyltransferase"/>
</dbReference>
<evidence type="ECO:0000313" key="2">
    <source>
        <dbReference type="EMBL" id="QEC67695.1"/>
    </source>
</evidence>
<sequence>MLLTEKDYHLVTAKVNFLEMHKQPEARPVVPEGVSFLLLQKPVDTELYRHYYRNVGFTYNWLDRLAITGDELHKKINAENVLIYALKVNNADAGYAEFALENEYTEIVYFGLFPEFVGRGLGKSFLKWVIFKAWSFGAKWIQLNTCSLDHPNALPLYQAQGFEIVQTTEEIRKVFNTKI</sequence>
<reference evidence="2 3" key="1">
    <citation type="journal article" date="2016" name="Int. J. Syst. Evol. Microbiol.">
        <title>Panacibacter ginsenosidivorans gen. nov., sp. nov., with ginsenoside converting activity isolated from soil of a ginseng field.</title>
        <authorList>
            <person name="Siddiqi M.Z."/>
            <person name="Muhammad Shafi S."/>
            <person name="Choi K.D."/>
            <person name="Im W.T."/>
        </authorList>
    </citation>
    <scope>NUCLEOTIDE SEQUENCE [LARGE SCALE GENOMIC DNA]</scope>
    <source>
        <strain evidence="2 3">Gsoil1550</strain>
    </source>
</reference>
<evidence type="ECO:0000313" key="3">
    <source>
        <dbReference type="Proteomes" id="UP000321533"/>
    </source>
</evidence>
<evidence type="ECO:0000259" key="1">
    <source>
        <dbReference type="PROSITE" id="PS51186"/>
    </source>
</evidence>
<dbReference type="AlphaFoldDB" id="A0A5B8V978"/>
<dbReference type="PROSITE" id="PS51186">
    <property type="entry name" value="GNAT"/>
    <property type="match status" value="1"/>
</dbReference>
<keyword evidence="3" id="KW-1185">Reference proteome</keyword>
<keyword evidence="2" id="KW-0808">Transferase</keyword>
<dbReference type="KEGG" id="pgin:FRZ67_10475"/>
<dbReference type="CDD" id="cd04301">
    <property type="entry name" value="NAT_SF"/>
    <property type="match status" value="1"/>
</dbReference>
<dbReference type="RefSeq" id="WP_147189502.1">
    <property type="nucleotide sequence ID" value="NZ_CP042435.1"/>
</dbReference>
<protein>
    <submittedName>
        <fullName evidence="2">GNAT family N-acetyltransferase</fullName>
    </submittedName>
</protein>
<proteinExistence type="predicted"/>
<dbReference type="OrthoDB" id="9789605at2"/>
<organism evidence="2 3">
    <name type="scientific">Panacibacter ginsenosidivorans</name>
    <dbReference type="NCBI Taxonomy" id="1813871"/>
    <lineage>
        <taxon>Bacteria</taxon>
        <taxon>Pseudomonadati</taxon>
        <taxon>Bacteroidota</taxon>
        <taxon>Chitinophagia</taxon>
        <taxon>Chitinophagales</taxon>
        <taxon>Chitinophagaceae</taxon>
        <taxon>Panacibacter</taxon>
    </lineage>
</organism>